<dbReference type="AlphaFoldDB" id="Q6N1X3"/>
<reference evidence="2" key="1">
    <citation type="journal article" date="2004" name="Nat. Biotechnol.">
        <title>Complete genome sequence of the metabolically versatile photosynthetic bacterium Rhodopseudomonas palustris.</title>
        <authorList>
            <person name="Larimer F.W."/>
            <person name="Chain P."/>
            <person name="Hauser L."/>
            <person name="Lamerdin J."/>
            <person name="Malfatti S."/>
            <person name="Do L."/>
            <person name="Land M.L."/>
            <person name="Pelletier D.A."/>
            <person name="Beatty J.T."/>
            <person name="Lang A.S."/>
            <person name="Tabita F.R."/>
            <person name="Gibson J.L."/>
            <person name="Hanson T.E."/>
            <person name="Bobst C."/>
            <person name="Torres J.L."/>
            <person name="Peres C."/>
            <person name="Harrison F.H."/>
            <person name="Gibson J."/>
            <person name="Harwood C.S."/>
        </authorList>
    </citation>
    <scope>NUCLEOTIDE SEQUENCE [LARGE SCALE GENOMIC DNA]</scope>
    <source>
        <strain evidence="2">CGA009</strain>
    </source>
</reference>
<organism evidence="2">
    <name type="scientific">Rhodopseudomonas palustris (strain ATCC BAA-98 / CGA009)</name>
    <dbReference type="NCBI Taxonomy" id="258594"/>
    <lineage>
        <taxon>Bacteria</taxon>
        <taxon>Pseudomonadati</taxon>
        <taxon>Pseudomonadota</taxon>
        <taxon>Alphaproteobacteria</taxon>
        <taxon>Hyphomicrobiales</taxon>
        <taxon>Nitrobacteraceae</taxon>
        <taxon>Rhodopseudomonas</taxon>
    </lineage>
</organism>
<name>Q6N1X3_RHOPA</name>
<feature type="transmembrane region" description="Helical" evidence="1">
    <location>
        <begin position="94"/>
        <end position="112"/>
    </location>
</feature>
<keyword evidence="1" id="KW-1133">Transmembrane helix</keyword>
<proteinExistence type="predicted"/>
<keyword evidence="1" id="KW-0472">Membrane</keyword>
<feature type="transmembrane region" description="Helical" evidence="1">
    <location>
        <begin position="118"/>
        <end position="141"/>
    </location>
</feature>
<dbReference type="HOGENOM" id="CLU_1509472_0_0_5"/>
<keyword evidence="1" id="KW-0812">Transmembrane</keyword>
<feature type="transmembrane region" description="Helical" evidence="1">
    <location>
        <begin position="153"/>
        <end position="174"/>
    </location>
</feature>
<accession>Q6N1X3</accession>
<sequence>MQSSLHVIPGRAEREPGIHTHGGCCEGAALHRCTGTQTVVVMDSGPARRGAHPGMTRGERTTYRDALQVRSAPAPRRCPALTGLRGAAETSAMAYFWLLIAIVVTGGVAAIVNDTAYGGALFDSSTVVGVAMLSALTLFVGRGMLRGTTTSQWLNHALIWAAIVLAVAVAYRLWPMLS</sequence>
<dbReference type="EMBL" id="BX572606">
    <property type="protein sequence ID" value="CAE29720.1"/>
    <property type="molecule type" value="Genomic_DNA"/>
</dbReference>
<evidence type="ECO:0000256" key="1">
    <source>
        <dbReference type="SAM" id="Phobius"/>
    </source>
</evidence>
<gene>
    <name evidence="2" type="ordered locus">RPA4279</name>
</gene>
<protein>
    <submittedName>
        <fullName evidence="2">Uncharacterized protein</fullName>
    </submittedName>
</protein>
<evidence type="ECO:0000313" key="2">
    <source>
        <dbReference type="EMBL" id="CAE29720.1"/>
    </source>
</evidence>